<dbReference type="EnsemblMetazoa" id="G17326.2">
    <property type="protein sequence ID" value="G17326.2:cds"/>
    <property type="gene ID" value="G17326"/>
</dbReference>
<dbReference type="PANTHER" id="PTHR33447">
    <property type="entry name" value="GLUTATHIONE GAMMA-GLUTAMYLCYSTEINYLTRANSFERASE"/>
    <property type="match status" value="1"/>
</dbReference>
<dbReference type="SUPFAM" id="SSF54001">
    <property type="entry name" value="Cysteine proteinases"/>
    <property type="match status" value="1"/>
</dbReference>
<proteinExistence type="predicted"/>
<organism evidence="6 7">
    <name type="scientific">Magallana gigas</name>
    <name type="common">Pacific oyster</name>
    <name type="synonym">Crassostrea gigas</name>
    <dbReference type="NCBI Taxonomy" id="29159"/>
    <lineage>
        <taxon>Eukaryota</taxon>
        <taxon>Metazoa</taxon>
        <taxon>Spiralia</taxon>
        <taxon>Lophotrochozoa</taxon>
        <taxon>Mollusca</taxon>
        <taxon>Bivalvia</taxon>
        <taxon>Autobranchia</taxon>
        <taxon>Pteriomorphia</taxon>
        <taxon>Ostreida</taxon>
        <taxon>Ostreoidea</taxon>
        <taxon>Ostreidae</taxon>
        <taxon>Magallana</taxon>
    </lineage>
</organism>
<feature type="domain" description="Peptidase C83" evidence="5">
    <location>
        <begin position="56"/>
        <end position="276"/>
    </location>
</feature>
<dbReference type="GO" id="GO:0016756">
    <property type="term" value="F:glutathione gamma-glutamylcysteinyltransferase activity"/>
    <property type="evidence" value="ECO:0007669"/>
    <property type="project" value="UniProtKB-EC"/>
</dbReference>
<dbReference type="Gene3D" id="3.90.70.30">
    <property type="entry name" value="Phytochelatin synthase, N-terminal domain"/>
    <property type="match status" value="1"/>
</dbReference>
<dbReference type="InterPro" id="IPR038156">
    <property type="entry name" value="PCS_N_sf"/>
</dbReference>
<reference evidence="6" key="1">
    <citation type="submission" date="2022-08" db="UniProtKB">
        <authorList>
            <consortium name="EnsemblMetazoa"/>
        </authorList>
    </citation>
    <scope>IDENTIFICATION</scope>
    <source>
        <strain evidence="6">05x7-T-G4-1.051#20</strain>
    </source>
</reference>
<sequence length="500" mass="57072">MWRWTGFLQKCCYIAKPGHQRLKCSTNKGVLIKCSKRVPLVSQKTPEITTMADVPQKVPQFYRRVLPDTCISFYSEEGKKIFREALDSGHMECYFKLAAQFRTQDEPAFCGLTTLVIALNALEVDPGAVWKGPWRWYHERMLDCCVPISLVEHEGITFNQFVCLAECNSIETQATKSGTGGTLEQFREKVVEYSKRDDAFLILSYSRKTVNQTGDGHFSPVGGYHPKRDLILILDTARFKYPPHWISLELLWEAMHALDKTTGEPRGYLSVRKKTSSHTEQKDILTLFKISPSFDVANVNVLSPGISPLISQWQDWLMEEYSEQENQEKTLEYVVRSLNDCARSAADEETVLTTQIDVKCVGDLSKAHACVVHQLLTNIEKVPFFEAVNKFLTQNVNDHHLASFGRVTSNLSEGQEKCLSSKLTIAHFVVMFLMSWPYEAVDSKVMRNGDMLVRLVMKVKSECWENILNGESNVLRKQFSSLLKLQKEKQSNRKKCACHN</sequence>
<dbReference type="PROSITE" id="PS51443">
    <property type="entry name" value="PCS"/>
    <property type="match status" value="1"/>
</dbReference>
<dbReference type="GO" id="GO:0046938">
    <property type="term" value="P:phytochelatin biosynthetic process"/>
    <property type="evidence" value="ECO:0007669"/>
    <property type="project" value="InterPro"/>
</dbReference>
<dbReference type="AlphaFoldDB" id="A0A8W8J8Z8"/>
<evidence type="ECO:0000313" key="6">
    <source>
        <dbReference type="EnsemblMetazoa" id="G17326.2:cds"/>
    </source>
</evidence>
<evidence type="ECO:0000313" key="7">
    <source>
        <dbReference type="Proteomes" id="UP000005408"/>
    </source>
</evidence>
<dbReference type="InterPro" id="IPR040409">
    <property type="entry name" value="PCS-like"/>
</dbReference>
<dbReference type="GO" id="GO:0046872">
    <property type="term" value="F:metal ion binding"/>
    <property type="evidence" value="ECO:0007669"/>
    <property type="project" value="UniProtKB-KW"/>
</dbReference>
<keyword evidence="3" id="KW-0808">Transferase</keyword>
<name>A0A8W8J8Z8_MAGGI</name>
<evidence type="ECO:0000256" key="3">
    <source>
        <dbReference type="ARBA" id="ARBA00022679"/>
    </source>
</evidence>
<dbReference type="OrthoDB" id="448954at2759"/>
<dbReference type="Proteomes" id="UP000005408">
    <property type="component" value="Unassembled WGS sequence"/>
</dbReference>
<keyword evidence="2" id="KW-0104">Cadmium</keyword>
<keyword evidence="4" id="KW-0479">Metal-binding</keyword>
<dbReference type="OMA" id="CWEINTT"/>
<dbReference type="InterPro" id="IPR007719">
    <property type="entry name" value="PCS_N"/>
</dbReference>
<dbReference type="Pfam" id="PF05023">
    <property type="entry name" value="Phytochelatin"/>
    <property type="match status" value="1"/>
</dbReference>
<dbReference type="GO" id="GO:0098849">
    <property type="term" value="P:cellular detoxification of cadmium ion"/>
    <property type="evidence" value="ECO:0007669"/>
    <property type="project" value="TreeGrafter"/>
</dbReference>
<dbReference type="InterPro" id="IPR038765">
    <property type="entry name" value="Papain-like_cys_pep_sf"/>
</dbReference>
<dbReference type="EC" id="2.3.2.15" evidence="1"/>
<dbReference type="PANTHER" id="PTHR33447:SF2">
    <property type="entry name" value="GLUTATHIONE GAMMA-GLUTAMYLCYSTEINYLTRANSFERASE"/>
    <property type="match status" value="1"/>
</dbReference>
<dbReference type="FunFam" id="3.90.70.30:FF:000001">
    <property type="entry name" value="Glutathione gamma-glutamylcysteinyltransferase 1"/>
    <property type="match status" value="1"/>
</dbReference>
<evidence type="ECO:0000256" key="4">
    <source>
        <dbReference type="ARBA" id="ARBA00022723"/>
    </source>
</evidence>
<accession>A0A8W8J8Z8</accession>
<evidence type="ECO:0000256" key="1">
    <source>
        <dbReference type="ARBA" id="ARBA00012468"/>
    </source>
</evidence>
<evidence type="ECO:0000259" key="5">
    <source>
        <dbReference type="PROSITE" id="PS51443"/>
    </source>
</evidence>
<keyword evidence="7" id="KW-1185">Reference proteome</keyword>
<dbReference type="GO" id="GO:0010273">
    <property type="term" value="P:detoxification of copper ion"/>
    <property type="evidence" value="ECO:0007669"/>
    <property type="project" value="TreeGrafter"/>
</dbReference>
<protein>
    <recommendedName>
        <fullName evidence="1">glutathione gamma-glutamylcysteinyltransferase</fullName>
        <ecNumber evidence="1">2.3.2.15</ecNumber>
    </recommendedName>
</protein>
<evidence type="ECO:0000256" key="2">
    <source>
        <dbReference type="ARBA" id="ARBA00022539"/>
    </source>
</evidence>